<accession>A0A2N3LJC4</accession>
<dbReference type="PANTHER" id="PTHR10000:SF55">
    <property type="entry name" value="5-AMINO-6-(5-PHOSPHO-D-RIBITYLAMINO)URACIL PHOSPHATASE YCSE"/>
    <property type="match status" value="1"/>
</dbReference>
<dbReference type="SFLD" id="SFLDG01140">
    <property type="entry name" value="C2.B:_Phosphomannomutase_and_P"/>
    <property type="match status" value="1"/>
</dbReference>
<dbReference type="NCBIfam" id="TIGR01484">
    <property type="entry name" value="HAD-SF-IIB"/>
    <property type="match status" value="1"/>
</dbReference>
<dbReference type="PANTHER" id="PTHR10000">
    <property type="entry name" value="PHOSPHOSERINE PHOSPHATASE"/>
    <property type="match status" value="1"/>
</dbReference>
<dbReference type="InterPro" id="IPR023214">
    <property type="entry name" value="HAD_sf"/>
</dbReference>
<dbReference type="PROSITE" id="PS01229">
    <property type="entry name" value="COF_2"/>
    <property type="match status" value="1"/>
</dbReference>
<dbReference type="InterPro" id="IPR036412">
    <property type="entry name" value="HAD-like_sf"/>
</dbReference>
<dbReference type="SUPFAM" id="SSF56784">
    <property type="entry name" value="HAD-like"/>
    <property type="match status" value="1"/>
</dbReference>
<dbReference type="GO" id="GO:0000287">
    <property type="term" value="F:magnesium ion binding"/>
    <property type="evidence" value="ECO:0007669"/>
    <property type="project" value="TreeGrafter"/>
</dbReference>
<dbReference type="SFLD" id="SFLDG01144">
    <property type="entry name" value="C2.B.4:_PGP_Like"/>
    <property type="match status" value="1"/>
</dbReference>
<protein>
    <submittedName>
        <fullName evidence="1">Phosphoglycolate phosphatase</fullName>
    </submittedName>
</protein>
<dbReference type="InterPro" id="IPR006379">
    <property type="entry name" value="HAD-SF_hydro_IIB"/>
</dbReference>
<comment type="caution">
    <text evidence="1">The sequence shown here is derived from an EMBL/GenBank/DDBJ whole genome shotgun (WGS) entry which is preliminary data.</text>
</comment>
<keyword evidence="2" id="KW-1185">Reference proteome</keyword>
<dbReference type="AlphaFoldDB" id="A0A2N3LJC4"/>
<evidence type="ECO:0000313" key="1">
    <source>
        <dbReference type="EMBL" id="PKR84664.1"/>
    </source>
</evidence>
<dbReference type="CDD" id="cd07516">
    <property type="entry name" value="HAD_Pase"/>
    <property type="match status" value="1"/>
</dbReference>
<dbReference type="Gene3D" id="3.40.50.1000">
    <property type="entry name" value="HAD superfamily/HAD-like"/>
    <property type="match status" value="1"/>
</dbReference>
<evidence type="ECO:0000313" key="2">
    <source>
        <dbReference type="Proteomes" id="UP000233440"/>
    </source>
</evidence>
<dbReference type="EMBL" id="PIQO01000009">
    <property type="protein sequence ID" value="PKR84664.1"/>
    <property type="molecule type" value="Genomic_DNA"/>
</dbReference>
<sequence>MELENNIVKKDIRLVALDMDGTLLNEDQEISQANREAITKARENGIHVVLSTGRPFIHVEDYARSLELNSFIITVNGGEIWDSNGNLLERNLLTVEEIKMMWNLKNLHQTNFWALTVDKVFREDFPEETALNQHQWLKFGFDVDDDDVRNTIIEELNKRKLQVTNSSPTNLEVNPYGISKANALEKVCKRIGITMDNVMAVGDSLNDIAMIEGAGLGVAMGNAQETVKKAADWVTSTNNEDGVAKAIVQWVL</sequence>
<dbReference type="GO" id="GO:0005829">
    <property type="term" value="C:cytosol"/>
    <property type="evidence" value="ECO:0007669"/>
    <property type="project" value="TreeGrafter"/>
</dbReference>
<dbReference type="Gene3D" id="3.30.1240.10">
    <property type="match status" value="1"/>
</dbReference>
<name>A0A2N3LJC4_9BACI</name>
<organism evidence="1 2">
    <name type="scientific">Heyndrickxia camelliae</name>
    <dbReference type="NCBI Taxonomy" id="1707093"/>
    <lineage>
        <taxon>Bacteria</taxon>
        <taxon>Bacillati</taxon>
        <taxon>Bacillota</taxon>
        <taxon>Bacilli</taxon>
        <taxon>Bacillales</taxon>
        <taxon>Bacillaceae</taxon>
        <taxon>Heyndrickxia</taxon>
    </lineage>
</organism>
<dbReference type="GO" id="GO:0016791">
    <property type="term" value="F:phosphatase activity"/>
    <property type="evidence" value="ECO:0007669"/>
    <property type="project" value="TreeGrafter"/>
</dbReference>
<proteinExistence type="predicted"/>
<gene>
    <name evidence="1" type="ORF">CWO92_13220</name>
</gene>
<reference evidence="1 2" key="1">
    <citation type="submission" date="2017-11" db="EMBL/GenBank/DDBJ databases">
        <title>Bacillus camelliae sp. nov., isolated from pu'er tea.</title>
        <authorList>
            <person name="Niu L."/>
        </authorList>
    </citation>
    <scope>NUCLEOTIDE SEQUENCE [LARGE SCALE GENOMIC DNA]</scope>
    <source>
        <strain evidence="1 2">7578-1</strain>
    </source>
</reference>
<dbReference type="Pfam" id="PF08282">
    <property type="entry name" value="Hydrolase_3"/>
    <property type="match status" value="1"/>
</dbReference>
<dbReference type="NCBIfam" id="TIGR01482">
    <property type="entry name" value="SPP-subfamily"/>
    <property type="match status" value="1"/>
</dbReference>
<dbReference type="OrthoDB" id="9781413at2"/>
<dbReference type="Proteomes" id="UP000233440">
    <property type="component" value="Unassembled WGS sequence"/>
</dbReference>
<dbReference type="SFLD" id="SFLDS00003">
    <property type="entry name" value="Haloacid_Dehalogenase"/>
    <property type="match status" value="1"/>
</dbReference>
<dbReference type="PROSITE" id="PS01228">
    <property type="entry name" value="COF_1"/>
    <property type="match status" value="1"/>
</dbReference>